<dbReference type="GO" id="GO:0006508">
    <property type="term" value="P:proteolysis"/>
    <property type="evidence" value="ECO:0007669"/>
    <property type="project" value="UniProtKB-KW"/>
</dbReference>
<feature type="transmembrane region" description="Helical" evidence="1">
    <location>
        <begin position="18"/>
        <end position="37"/>
    </location>
</feature>
<feature type="transmembrane region" description="Helical" evidence="1">
    <location>
        <begin position="133"/>
        <end position="152"/>
    </location>
</feature>
<dbReference type="OrthoDB" id="6773069at2"/>
<sequence length="413" mass="45107">MAELLFLLVGGRVVREKWWIVGLVGSVWLLGGVFFFTDALIEEIRIHPAWFAVPLLLDAIVSLTAALGVVGGRRALRFVKAAVLILVSVLILDHPWRSDMIVGFLVGFLLVIDASWRAASAVLVRYPRWRRSVAAAALEFVIGLWSFVPWPTNWEGEVGVDVGTLMIVTALGLLTLALRIRRLPAGVPVARLVNEGWPADDGSAEAVAAPDRRAGTVTVHVWTPTGAMVSLRRGIARYVAALDENGVISTGHAALEAGPAIYISHYPAVEIERDQAQFTKTLRATAENDVPGRFQPSYTVESAEWCPSTRRVELHGLDLAALEAFWSLYRRDSTYNLTNRNCSSAVAKALDAAVEGVFAERSRSLGFMLRLALLPELWAAGVMRRRAALMAWTPGLVLDYARALAGVLELPAR</sequence>
<keyword evidence="1" id="KW-1133">Transmembrane helix</keyword>
<feature type="transmembrane region" description="Helical" evidence="1">
    <location>
        <begin position="158"/>
        <end position="178"/>
    </location>
</feature>
<evidence type="ECO:0000313" key="2">
    <source>
        <dbReference type="EMBL" id="RAI39900.1"/>
    </source>
</evidence>
<feature type="transmembrane region" description="Helical" evidence="1">
    <location>
        <begin position="78"/>
        <end position="96"/>
    </location>
</feature>
<name>A0A327KM12_9BRAD</name>
<comment type="caution">
    <text evidence="2">The sequence shown here is derived from an EMBL/GenBank/DDBJ whole genome shotgun (WGS) entry which is preliminary data.</text>
</comment>
<dbReference type="GO" id="GO:0008233">
    <property type="term" value="F:peptidase activity"/>
    <property type="evidence" value="ECO:0007669"/>
    <property type="project" value="UniProtKB-KW"/>
</dbReference>
<accession>A0A327KM12</accession>
<evidence type="ECO:0000313" key="3">
    <source>
        <dbReference type="Proteomes" id="UP000249130"/>
    </source>
</evidence>
<gene>
    <name evidence="2" type="ORF">CH341_24870</name>
</gene>
<feature type="transmembrane region" description="Helical" evidence="1">
    <location>
        <begin position="49"/>
        <end position="71"/>
    </location>
</feature>
<dbReference type="EMBL" id="NPEX01000260">
    <property type="protein sequence ID" value="RAI39900.1"/>
    <property type="molecule type" value="Genomic_DNA"/>
</dbReference>
<keyword evidence="2" id="KW-0645">Protease</keyword>
<dbReference type="AlphaFoldDB" id="A0A327KM12"/>
<dbReference type="Proteomes" id="UP000249130">
    <property type="component" value="Unassembled WGS sequence"/>
</dbReference>
<keyword evidence="2" id="KW-0378">Hydrolase</keyword>
<proteinExistence type="predicted"/>
<protein>
    <submittedName>
        <fullName evidence="2">Protease</fullName>
    </submittedName>
</protein>
<evidence type="ECO:0000256" key="1">
    <source>
        <dbReference type="SAM" id="Phobius"/>
    </source>
</evidence>
<keyword evidence="3" id="KW-1185">Reference proteome</keyword>
<feature type="non-terminal residue" evidence="2">
    <location>
        <position position="413"/>
    </location>
</feature>
<keyword evidence="1" id="KW-0472">Membrane</keyword>
<feature type="transmembrane region" description="Helical" evidence="1">
    <location>
        <begin position="102"/>
        <end position="126"/>
    </location>
</feature>
<organism evidence="2 3">
    <name type="scientific">Rhodoplanes roseus</name>
    <dbReference type="NCBI Taxonomy" id="29409"/>
    <lineage>
        <taxon>Bacteria</taxon>
        <taxon>Pseudomonadati</taxon>
        <taxon>Pseudomonadota</taxon>
        <taxon>Alphaproteobacteria</taxon>
        <taxon>Hyphomicrobiales</taxon>
        <taxon>Nitrobacteraceae</taxon>
        <taxon>Rhodoplanes</taxon>
    </lineage>
</organism>
<keyword evidence="1" id="KW-0812">Transmembrane</keyword>
<dbReference type="RefSeq" id="WP_111421698.1">
    <property type="nucleotide sequence ID" value="NZ_NPEX01000260.1"/>
</dbReference>
<reference evidence="2 3" key="1">
    <citation type="submission" date="2017-07" db="EMBL/GenBank/DDBJ databases">
        <title>Draft Genome Sequences of Select Purple Nonsulfur Bacteria.</title>
        <authorList>
            <person name="Lasarre B."/>
            <person name="Mckinlay J.B."/>
        </authorList>
    </citation>
    <scope>NUCLEOTIDE SEQUENCE [LARGE SCALE GENOMIC DNA]</scope>
    <source>
        <strain evidence="2 3">DSM 5909</strain>
    </source>
</reference>